<keyword evidence="3" id="KW-1185">Reference proteome</keyword>
<evidence type="ECO:0000313" key="3">
    <source>
        <dbReference type="Proteomes" id="UP000051952"/>
    </source>
</evidence>
<feature type="chain" id="PRO_5006623324" evidence="1">
    <location>
        <begin position="27"/>
        <end position="197"/>
    </location>
</feature>
<dbReference type="Proteomes" id="UP000051952">
    <property type="component" value="Unassembled WGS sequence"/>
</dbReference>
<dbReference type="EMBL" id="CYKH01002197">
    <property type="protein sequence ID" value="CUI15538.1"/>
    <property type="molecule type" value="Genomic_DNA"/>
</dbReference>
<keyword evidence="1" id="KW-0732">Signal</keyword>
<feature type="non-terminal residue" evidence="2">
    <location>
        <position position="197"/>
    </location>
</feature>
<name>A0A0S4KIL4_BODSA</name>
<organism evidence="2 3">
    <name type="scientific">Bodo saltans</name>
    <name type="common">Flagellated protozoan</name>
    <dbReference type="NCBI Taxonomy" id="75058"/>
    <lineage>
        <taxon>Eukaryota</taxon>
        <taxon>Discoba</taxon>
        <taxon>Euglenozoa</taxon>
        <taxon>Kinetoplastea</taxon>
        <taxon>Metakinetoplastina</taxon>
        <taxon>Eubodonida</taxon>
        <taxon>Bodonidae</taxon>
        <taxon>Bodo</taxon>
    </lineage>
</organism>
<dbReference type="VEuPathDB" id="TriTrypDB:BSAL_45165"/>
<feature type="signal peptide" evidence="1">
    <location>
        <begin position="1"/>
        <end position="26"/>
    </location>
</feature>
<accession>A0A0S4KIL4</accession>
<dbReference type="AlphaFoldDB" id="A0A0S4KIL4"/>
<evidence type="ECO:0000313" key="2">
    <source>
        <dbReference type="EMBL" id="CUI15538.1"/>
    </source>
</evidence>
<evidence type="ECO:0000256" key="1">
    <source>
        <dbReference type="SAM" id="SignalP"/>
    </source>
</evidence>
<protein>
    <submittedName>
        <fullName evidence="2">Membrane-associated protein, putative</fullName>
    </submittedName>
</protein>
<proteinExistence type="predicted"/>
<reference evidence="3" key="1">
    <citation type="submission" date="2015-09" db="EMBL/GenBank/DDBJ databases">
        <authorList>
            <consortium name="Pathogen Informatics"/>
        </authorList>
    </citation>
    <scope>NUCLEOTIDE SEQUENCE [LARGE SCALE GENOMIC DNA]</scope>
    <source>
        <strain evidence="3">Lake Konstanz</strain>
    </source>
</reference>
<sequence length="197" mass="20292">MHRRNAIVSAACLWAAAALLLGGAVAATCPTTQSETMYFTTDVNWSCDANFDCLIAYGDCVNGTLQSNMSVVVKIGTETSVLQRCLGARATCVLNAALNSGCNGALKGAYPWFYSASNWTTSNVTTACVAGLCAELAGQSVSLSVSALNTACSFPNFSFPNPNNNSGGNGGNGVQCMEQGAKLFDKLPAATCASVEL</sequence>
<gene>
    <name evidence="2" type="ORF">BSAL_45165</name>
</gene>